<feature type="transmembrane region" description="Helical" evidence="7">
    <location>
        <begin position="79"/>
        <end position="98"/>
    </location>
</feature>
<keyword evidence="6 7" id="KW-0472">Membrane</keyword>
<dbReference type="RefSeq" id="WP_093302297.1">
    <property type="nucleotide sequence ID" value="NZ_FOOH01000001.1"/>
</dbReference>
<evidence type="ECO:0000256" key="5">
    <source>
        <dbReference type="ARBA" id="ARBA00022989"/>
    </source>
</evidence>
<evidence type="ECO:0000256" key="4">
    <source>
        <dbReference type="ARBA" id="ARBA00022692"/>
    </source>
</evidence>
<dbReference type="GO" id="GO:0005886">
    <property type="term" value="C:plasma membrane"/>
    <property type="evidence" value="ECO:0007669"/>
    <property type="project" value="UniProtKB-SubCell"/>
</dbReference>
<evidence type="ECO:0000256" key="6">
    <source>
        <dbReference type="ARBA" id="ARBA00023136"/>
    </source>
</evidence>
<dbReference type="EMBL" id="FOOH01000001">
    <property type="protein sequence ID" value="SFF60143.1"/>
    <property type="molecule type" value="Genomic_DNA"/>
</dbReference>
<keyword evidence="5 7" id="KW-1133">Transmembrane helix</keyword>
<organism evidence="8 9">
    <name type="scientific">Salegentibacter agarivorans</name>
    <dbReference type="NCBI Taxonomy" id="345907"/>
    <lineage>
        <taxon>Bacteria</taxon>
        <taxon>Pseudomonadati</taxon>
        <taxon>Bacteroidota</taxon>
        <taxon>Flavobacteriia</taxon>
        <taxon>Flavobacteriales</taxon>
        <taxon>Flavobacteriaceae</taxon>
        <taxon>Salegentibacter</taxon>
    </lineage>
</organism>
<name>A0A1I2K1C7_9FLAO</name>
<comment type="subcellular location">
    <subcellularLocation>
        <location evidence="1">Cell membrane</location>
        <topology evidence="1">Multi-pass membrane protein</topology>
    </subcellularLocation>
</comment>
<evidence type="ECO:0000256" key="3">
    <source>
        <dbReference type="ARBA" id="ARBA00022475"/>
    </source>
</evidence>
<dbReference type="Proteomes" id="UP000199116">
    <property type="component" value="Unassembled WGS sequence"/>
</dbReference>
<dbReference type="PANTHER" id="PTHR30250">
    <property type="entry name" value="PST FAMILY PREDICTED COLANIC ACID TRANSPORTER"/>
    <property type="match status" value="1"/>
</dbReference>
<feature type="transmembrane region" description="Helical" evidence="7">
    <location>
        <begin position="41"/>
        <end position="58"/>
    </location>
</feature>
<feature type="transmembrane region" description="Helical" evidence="7">
    <location>
        <begin position="291"/>
        <end position="315"/>
    </location>
</feature>
<evidence type="ECO:0000256" key="2">
    <source>
        <dbReference type="ARBA" id="ARBA00007430"/>
    </source>
</evidence>
<reference evidence="9" key="1">
    <citation type="submission" date="2016-10" db="EMBL/GenBank/DDBJ databases">
        <authorList>
            <person name="Varghese N."/>
            <person name="Submissions S."/>
        </authorList>
    </citation>
    <scope>NUCLEOTIDE SEQUENCE [LARGE SCALE GENOMIC DNA]</scope>
    <source>
        <strain evidence="9">DSM 23515</strain>
    </source>
</reference>
<feature type="transmembrane region" description="Helical" evidence="7">
    <location>
        <begin position="210"/>
        <end position="233"/>
    </location>
</feature>
<feature type="transmembrane region" description="Helical" evidence="7">
    <location>
        <begin position="443"/>
        <end position="463"/>
    </location>
</feature>
<comment type="similarity">
    <text evidence="2">Belongs to the polysaccharide synthase family.</text>
</comment>
<feature type="transmembrane region" description="Helical" evidence="7">
    <location>
        <begin position="12"/>
        <end position="35"/>
    </location>
</feature>
<accession>A0A1I2K1C7</accession>
<feature type="transmembrane region" description="Helical" evidence="7">
    <location>
        <begin position="414"/>
        <end position="431"/>
    </location>
</feature>
<gene>
    <name evidence="8" type="ORF">SAMN04488033_101315</name>
</gene>
<keyword evidence="4 7" id="KW-0812">Transmembrane</keyword>
<evidence type="ECO:0000313" key="8">
    <source>
        <dbReference type="EMBL" id="SFF60143.1"/>
    </source>
</evidence>
<dbReference type="AlphaFoldDB" id="A0A1I2K1C7"/>
<evidence type="ECO:0000313" key="9">
    <source>
        <dbReference type="Proteomes" id="UP000199116"/>
    </source>
</evidence>
<keyword evidence="3" id="KW-1003">Cell membrane</keyword>
<dbReference type="PANTHER" id="PTHR30250:SF10">
    <property type="entry name" value="LIPOPOLYSACCHARIDE BIOSYNTHESIS PROTEIN WZXC"/>
    <property type="match status" value="1"/>
</dbReference>
<sequence>MSLRQKAISGSYWTFAQQFGSQIVSFGISVILARILLPEEFGLIAMINILMGVGTLLYDGGLANSLIRTKNADQEDFSTVFYFNLGASILLYLISYVIAPLFANFFEEPILIQIIRIYCLIFIIQAFSTVQIARLTKKMDFKTQMLVSLPSLIIGGIAGVLMAYYGYGVWSLVYMTIIQTSIKTIQFWFYSGWKPSRVFSIPKFKYHFNFGFKMTLTGLLDIISANIYTIVIGKVFSTAQLGYYNRANSIKNLPTSNIGAVLGRVTYPLFSSIQDDNDRLRRVNKDIIQMVTYVIAPVLILLLVIAKPFFVFLLTDKWLPAVPYFQILVVAGLLQPLNSYNMNVLLVKGRSDLFLKLSLIKKGLLFCGVLLAMQFDIYALLFTQVILSIINFFMNTYYTNKMINYSPFNQLKDVSFNYVLAFFVGSIIYVLDTKVLFDYSDLLRLMIGGLLGAILYLTISYLLKFEGLQKLILILRKK</sequence>
<dbReference type="InterPro" id="IPR050833">
    <property type="entry name" value="Poly_Biosynth_Transport"/>
</dbReference>
<dbReference type="Pfam" id="PF13440">
    <property type="entry name" value="Polysacc_synt_3"/>
    <property type="match status" value="1"/>
</dbReference>
<protein>
    <submittedName>
        <fullName evidence="8">Membrane protein involved in the export of O-antigen and teichoic acid</fullName>
    </submittedName>
</protein>
<dbReference type="CDD" id="cd13127">
    <property type="entry name" value="MATE_tuaB_like"/>
    <property type="match status" value="1"/>
</dbReference>
<feature type="transmembrane region" description="Helical" evidence="7">
    <location>
        <begin position="110"/>
        <end position="133"/>
    </location>
</feature>
<evidence type="ECO:0000256" key="7">
    <source>
        <dbReference type="SAM" id="Phobius"/>
    </source>
</evidence>
<evidence type="ECO:0000256" key="1">
    <source>
        <dbReference type="ARBA" id="ARBA00004651"/>
    </source>
</evidence>
<feature type="transmembrane region" description="Helical" evidence="7">
    <location>
        <begin position="145"/>
        <end position="165"/>
    </location>
</feature>
<proteinExistence type="inferred from homology"/>
<feature type="transmembrane region" description="Helical" evidence="7">
    <location>
        <begin position="377"/>
        <end position="394"/>
    </location>
</feature>
<keyword evidence="9" id="KW-1185">Reference proteome</keyword>